<evidence type="ECO:0000256" key="1">
    <source>
        <dbReference type="SAM" id="MobiDB-lite"/>
    </source>
</evidence>
<feature type="non-terminal residue" evidence="2">
    <location>
        <position position="128"/>
    </location>
</feature>
<feature type="non-terminal residue" evidence="2">
    <location>
        <position position="1"/>
    </location>
</feature>
<feature type="region of interest" description="Disordered" evidence="1">
    <location>
        <begin position="1"/>
        <end position="21"/>
    </location>
</feature>
<sequence length="128" mass="14741">SFRSPSDRHPQTKTHYESKPEIVVFQRQYPLNNGRLRPYVDDALRRRIQFPLKISPTTDTSTKSNPLNCPQMNMFQSSPRPSGRGDRNDDPFPIKNGFEPALDSIVEPISNPPGELAQQIPERVDRRR</sequence>
<name>A0A0H5QF88_9EUKA</name>
<feature type="compositionally biased region" description="Basic and acidic residues" evidence="1">
    <location>
        <begin position="1"/>
        <end position="20"/>
    </location>
</feature>
<accession>A0A0H5QF88</accession>
<proteinExistence type="predicted"/>
<organism evidence="2">
    <name type="scientific">Spongospora subterranea</name>
    <dbReference type="NCBI Taxonomy" id="70186"/>
    <lineage>
        <taxon>Eukaryota</taxon>
        <taxon>Sar</taxon>
        <taxon>Rhizaria</taxon>
        <taxon>Endomyxa</taxon>
        <taxon>Phytomyxea</taxon>
        <taxon>Plasmodiophorida</taxon>
        <taxon>Plasmodiophoridae</taxon>
        <taxon>Spongospora</taxon>
    </lineage>
</organism>
<reference evidence="2" key="1">
    <citation type="submission" date="2015-04" db="EMBL/GenBank/DDBJ databases">
        <title>The genome sequence of the plant pathogenic Rhizarian Plasmodiophora brassicae reveals insights in its biotrophic life cycle and the origin of chitin synthesis.</title>
        <authorList>
            <person name="Schwelm A."/>
            <person name="Fogelqvist J."/>
            <person name="Knaust A."/>
            <person name="Julke S."/>
            <person name="Lilja T."/>
            <person name="Dhandapani V."/>
            <person name="Bonilla-Rosso G."/>
            <person name="Karlsson M."/>
            <person name="Shevchenko A."/>
            <person name="Choi S.R."/>
            <person name="Kim H.G."/>
            <person name="Park J.Y."/>
            <person name="Lim Y.P."/>
            <person name="Ludwig-Muller J."/>
            <person name="Dixelius C."/>
        </authorList>
    </citation>
    <scope>NUCLEOTIDE SEQUENCE</scope>
    <source>
        <tissue evidence="2">Potato root galls</tissue>
    </source>
</reference>
<feature type="compositionally biased region" description="Polar residues" evidence="1">
    <location>
        <begin position="55"/>
        <end position="80"/>
    </location>
</feature>
<dbReference type="AlphaFoldDB" id="A0A0H5QF88"/>
<feature type="compositionally biased region" description="Basic and acidic residues" evidence="1">
    <location>
        <begin position="83"/>
        <end position="92"/>
    </location>
</feature>
<dbReference type="EMBL" id="HACM01000163">
    <property type="protein sequence ID" value="CRZ00605.1"/>
    <property type="molecule type" value="Transcribed_RNA"/>
</dbReference>
<evidence type="ECO:0000313" key="2">
    <source>
        <dbReference type="EMBL" id="CRZ00605.1"/>
    </source>
</evidence>
<protein>
    <submittedName>
        <fullName evidence="2">Uncharacterized protein</fullName>
    </submittedName>
</protein>
<feature type="region of interest" description="Disordered" evidence="1">
    <location>
        <begin position="54"/>
        <end position="128"/>
    </location>
</feature>